<dbReference type="GO" id="GO:0016780">
    <property type="term" value="F:phosphotransferase activity, for other substituted phosphate groups"/>
    <property type="evidence" value="ECO:0007669"/>
    <property type="project" value="InterPro"/>
</dbReference>
<dbReference type="InterPro" id="IPR000462">
    <property type="entry name" value="CDP-OH_P_trans"/>
</dbReference>
<dbReference type="Gene3D" id="1.20.120.1760">
    <property type="match status" value="1"/>
</dbReference>
<gene>
    <name evidence="2" type="ORF">SAMN05216602_3406</name>
</gene>
<proteinExistence type="predicted"/>
<dbReference type="EMBL" id="FORC01000003">
    <property type="protein sequence ID" value="SFI95230.1"/>
    <property type="molecule type" value="Genomic_DNA"/>
</dbReference>
<keyword evidence="3" id="KW-1185">Reference proteome</keyword>
<dbReference type="RefSeq" id="WP_074886561.1">
    <property type="nucleotide sequence ID" value="NZ_FORC01000003.1"/>
</dbReference>
<dbReference type="Proteomes" id="UP000183018">
    <property type="component" value="Unassembled WGS sequence"/>
</dbReference>
<feature type="transmembrane region" description="Helical" evidence="1">
    <location>
        <begin position="154"/>
        <end position="171"/>
    </location>
</feature>
<evidence type="ECO:0000313" key="3">
    <source>
        <dbReference type="Proteomes" id="UP000183018"/>
    </source>
</evidence>
<sequence length="205" mass="22033">MLSIYQLKPRFQNLLRPLVQRLFDAGVTANQVTLSAAVVSVLIGLLLAISPERLWLFALIPLWMILRMALNAVDGMLAREFGQQSTLGAYLNELCDVIADAALFLPFALLPGVSPTLVVVLVLFALISEYAGVMGPMVGAARRYDGPMGKSDRAFCFGVLGAGVATALLPLSWIDPILAVITALLLYTLFNRVRQGLAQASSSAQ</sequence>
<keyword evidence="1" id="KW-1133">Transmembrane helix</keyword>
<dbReference type="InterPro" id="IPR043130">
    <property type="entry name" value="CDP-OH_PTrfase_TM_dom"/>
</dbReference>
<feature type="transmembrane region" description="Helical" evidence="1">
    <location>
        <begin position="21"/>
        <end position="49"/>
    </location>
</feature>
<feature type="transmembrane region" description="Helical" evidence="1">
    <location>
        <begin position="55"/>
        <end position="77"/>
    </location>
</feature>
<dbReference type="STRING" id="289370.SAMN05216602_3406"/>
<dbReference type="GO" id="GO:0008654">
    <property type="term" value="P:phospholipid biosynthetic process"/>
    <property type="evidence" value="ECO:0007669"/>
    <property type="project" value="InterPro"/>
</dbReference>
<dbReference type="Pfam" id="PF01066">
    <property type="entry name" value="CDP-OH_P_transf"/>
    <property type="match status" value="1"/>
</dbReference>
<keyword evidence="2" id="KW-0808">Transferase</keyword>
<dbReference type="OrthoDB" id="1034332at2"/>
<organism evidence="2 3">
    <name type="scientific">Phytopseudomonas argentinensis</name>
    <dbReference type="NCBI Taxonomy" id="289370"/>
    <lineage>
        <taxon>Bacteria</taxon>
        <taxon>Pseudomonadati</taxon>
        <taxon>Pseudomonadota</taxon>
        <taxon>Gammaproteobacteria</taxon>
        <taxon>Pseudomonadales</taxon>
        <taxon>Pseudomonadaceae</taxon>
        <taxon>Phytopseudomonas</taxon>
    </lineage>
</organism>
<dbReference type="AlphaFoldDB" id="A0A1I3MEL4"/>
<reference evidence="3" key="1">
    <citation type="submission" date="2016-10" db="EMBL/GenBank/DDBJ databases">
        <authorList>
            <person name="Varghese N."/>
            <person name="Submissions S."/>
        </authorList>
    </citation>
    <scope>NUCLEOTIDE SEQUENCE [LARGE SCALE GENOMIC DNA]</scope>
    <source>
        <strain evidence="3">LMG 22563</strain>
    </source>
</reference>
<keyword evidence="1" id="KW-0472">Membrane</keyword>
<keyword evidence="1" id="KW-0812">Transmembrane</keyword>
<evidence type="ECO:0000256" key="1">
    <source>
        <dbReference type="SAM" id="Phobius"/>
    </source>
</evidence>
<accession>A0A1I3MEL4</accession>
<feature type="transmembrane region" description="Helical" evidence="1">
    <location>
        <begin position="116"/>
        <end position="133"/>
    </location>
</feature>
<name>A0A1I3MEL4_9GAMM</name>
<evidence type="ECO:0000313" key="2">
    <source>
        <dbReference type="EMBL" id="SFI95230.1"/>
    </source>
</evidence>
<dbReference type="GO" id="GO:0016020">
    <property type="term" value="C:membrane"/>
    <property type="evidence" value="ECO:0007669"/>
    <property type="project" value="InterPro"/>
</dbReference>
<protein>
    <submittedName>
        <fullName evidence="2">CDP-diacylglycerol--glycerol-3-phosphate 3-phosphatidyltransferase</fullName>
    </submittedName>
</protein>